<dbReference type="InterPro" id="IPR000742">
    <property type="entry name" value="EGF"/>
</dbReference>
<proteinExistence type="inferred from homology"/>
<dbReference type="EMBL" id="CAXAJV020001293">
    <property type="protein sequence ID" value="CAL7945169.1"/>
    <property type="molecule type" value="Genomic_DNA"/>
</dbReference>
<feature type="repeat" description="TSP type-3" evidence="10">
    <location>
        <begin position="373"/>
        <end position="408"/>
    </location>
</feature>
<dbReference type="Gene3D" id="2.60.120.200">
    <property type="match status" value="1"/>
</dbReference>
<name>A0ABP1NVV5_XYLVO</name>
<keyword evidence="6" id="KW-0130">Cell adhesion</keyword>
<comment type="similarity">
    <text evidence="1">Belongs to the thrombospondin family.</text>
</comment>
<dbReference type="Gene3D" id="2.10.25.10">
    <property type="entry name" value="Laminin"/>
    <property type="match status" value="3"/>
</dbReference>
<evidence type="ECO:0000313" key="16">
    <source>
        <dbReference type="Proteomes" id="UP001642520"/>
    </source>
</evidence>
<sequence length="778" mass="86071">MRIIALITAILLIVSVANSRISSGENPIRKAQKQYDDSEENDDNDFGPVIPNMKPRRKGSEGRIETVMGIKHGKFKAMMTLALDGVMNDEEKDCEKPKNICEFQPCFPEVQCYSIDEPPYFRCGCCPKGSSGNGSICIDINECEVAHPCHPKVQCINLQPGFRCESCPLGYNGTTTEGIGLEDAINKKQRCEDINECEDNNGGCSPNVQCVNTEGSYKCAGCRPGFLENATGACNPDPKYNVCPNIITVCDRNADCIGINTDEYTCNCRVGWAGDGAICGVDSDSDGIPDEDLNCTDPHCRKDNCLNTPNSGQEDADNDGIGDVCDPDADNDGIPNASDNCPLISNADQKDTDGDGYGDVCDNCPSVKNPTQKDTDGDGIGDACDDDIDNDGILNPQDNCPQMANKDQKDADNDKIGDVCDNCPFNYNPDQSDKDADGVGDVCDNNNDSDGDGIQDDRDNCPHVPNPAQTDDDHDGLGNECDPDMDNDGVPNEIDNCPYVYNPDQRRTHHPRIGDACLNDYDNDTVEDRFDNCPNNSLISRTDFTNYKQIPLDPYGTSQVDPHWVILHNGSEIQQLENSDPGIAIGPDRLLDVDFEGTFFIADKSDDDFVGFVFAYQDNSKFYVVTWKKGAQQYWENKPFIAIADAGIMLKLVNSSTGPGEYLRNSLWHKKDTPNQVKILWYDPKKVGWKPDVSYRWQLLHRPKIGLIRFWLYERDQLIADSGNIYDSTFQGGKLGVYCFSQEKITWSNLIYKCTATVPESVWKELPPNLQNQIHVGH</sequence>
<dbReference type="Gene3D" id="4.10.1080.10">
    <property type="entry name" value="TSP type-3 repeat"/>
    <property type="match status" value="3"/>
</dbReference>
<dbReference type="InterPro" id="IPR003367">
    <property type="entry name" value="Thrombospondin_3-like_rpt"/>
</dbReference>
<gene>
    <name evidence="15" type="ORF">XYLVIOL_LOCUS7049</name>
</gene>
<dbReference type="CDD" id="cd00054">
    <property type="entry name" value="EGF_CA"/>
    <property type="match status" value="2"/>
</dbReference>
<accession>A0ABP1NVV5</accession>
<dbReference type="InterPro" id="IPR017897">
    <property type="entry name" value="Thrombospondin_3_rpt"/>
</dbReference>
<evidence type="ECO:0000256" key="4">
    <source>
        <dbReference type="ARBA" id="ARBA00022737"/>
    </source>
</evidence>
<evidence type="ECO:0000259" key="13">
    <source>
        <dbReference type="PROSITE" id="PS50026"/>
    </source>
</evidence>
<keyword evidence="3 12" id="KW-0732">Signal</keyword>
<feature type="signal peptide" evidence="12">
    <location>
        <begin position="1"/>
        <end position="19"/>
    </location>
</feature>
<dbReference type="SMART" id="SM00179">
    <property type="entry name" value="EGF_CA"/>
    <property type="match status" value="2"/>
</dbReference>
<dbReference type="SMART" id="SM00181">
    <property type="entry name" value="EGF"/>
    <property type="match status" value="4"/>
</dbReference>
<feature type="compositionally biased region" description="Acidic residues" evidence="11">
    <location>
        <begin position="377"/>
        <end position="390"/>
    </location>
</feature>
<evidence type="ECO:0000256" key="7">
    <source>
        <dbReference type="ARBA" id="ARBA00023157"/>
    </source>
</evidence>
<evidence type="ECO:0000256" key="1">
    <source>
        <dbReference type="ARBA" id="ARBA00009456"/>
    </source>
</evidence>
<dbReference type="PROSITE" id="PS50026">
    <property type="entry name" value="EGF_3"/>
    <property type="match status" value="2"/>
</dbReference>
<feature type="region of interest" description="Disordered" evidence="11">
    <location>
        <begin position="367"/>
        <end position="412"/>
    </location>
</feature>
<keyword evidence="4" id="KW-0677">Repeat</keyword>
<dbReference type="PROSITE" id="PS01187">
    <property type="entry name" value="EGF_CA"/>
    <property type="match status" value="1"/>
</dbReference>
<evidence type="ECO:0000256" key="8">
    <source>
        <dbReference type="ARBA" id="ARBA00023180"/>
    </source>
</evidence>
<reference evidence="15 16" key="1">
    <citation type="submission" date="2024-08" db="EMBL/GenBank/DDBJ databases">
        <authorList>
            <person name="Will J Nash"/>
            <person name="Angela Man"/>
            <person name="Seanna McTaggart"/>
            <person name="Kendall Baker"/>
            <person name="Tom Barker"/>
            <person name="Leah Catchpole"/>
            <person name="Alex Durrant"/>
            <person name="Karim Gharbi"/>
            <person name="Naomi Irish"/>
            <person name="Gemy Kaithakottil"/>
            <person name="Debby Ku"/>
            <person name="Aaliyah Providence"/>
            <person name="Felix Shaw"/>
            <person name="David Swarbreck"/>
            <person name="Chris Watkins"/>
            <person name="Ann M. McCartney"/>
            <person name="Giulio Formenti"/>
            <person name="Alice Mouton"/>
            <person name="Noel Vella"/>
            <person name="Bjorn M von Reumont"/>
            <person name="Adriana Vella"/>
            <person name="Wilfried Haerty"/>
        </authorList>
    </citation>
    <scope>NUCLEOTIDE SEQUENCE [LARGE SCALE GENOMIC DNA]</scope>
</reference>
<feature type="chain" id="PRO_5046258357" evidence="12">
    <location>
        <begin position="20"/>
        <end position="778"/>
    </location>
</feature>
<evidence type="ECO:0000313" key="15">
    <source>
        <dbReference type="EMBL" id="CAL7945169.1"/>
    </source>
</evidence>
<feature type="repeat" description="TSP type-3" evidence="10">
    <location>
        <begin position="314"/>
        <end position="349"/>
    </location>
</feature>
<keyword evidence="8" id="KW-0325">Glycoprotein</keyword>
<evidence type="ECO:0000256" key="9">
    <source>
        <dbReference type="PROSITE-ProRule" id="PRU00076"/>
    </source>
</evidence>
<dbReference type="PROSITE" id="PS01186">
    <property type="entry name" value="EGF_2"/>
    <property type="match status" value="1"/>
</dbReference>
<dbReference type="InterPro" id="IPR001881">
    <property type="entry name" value="EGF-like_Ca-bd_dom"/>
</dbReference>
<dbReference type="PANTHER" id="PTHR10199:SF100">
    <property type="entry name" value="THROMBOSPONDIN, ISOFORM A"/>
    <property type="match status" value="1"/>
</dbReference>
<dbReference type="PANTHER" id="PTHR10199">
    <property type="entry name" value="THROMBOSPONDIN"/>
    <property type="match status" value="1"/>
</dbReference>
<dbReference type="InterPro" id="IPR013320">
    <property type="entry name" value="ConA-like_dom_sf"/>
</dbReference>
<feature type="repeat" description="TSP type-3" evidence="10">
    <location>
        <begin position="470"/>
        <end position="505"/>
    </location>
</feature>
<feature type="region of interest" description="Disordered" evidence="11">
    <location>
        <begin position="26"/>
        <end position="61"/>
    </location>
</feature>
<dbReference type="Pfam" id="PF02412">
    <property type="entry name" value="TSP_3"/>
    <property type="match status" value="5"/>
</dbReference>
<dbReference type="PROSITE" id="PS51236">
    <property type="entry name" value="TSP_CTER"/>
    <property type="match status" value="1"/>
</dbReference>
<feature type="domain" description="TSP C-terminal" evidence="14">
    <location>
        <begin position="545"/>
        <end position="759"/>
    </location>
</feature>
<dbReference type="SUPFAM" id="SSF57196">
    <property type="entry name" value="EGF/Laminin"/>
    <property type="match status" value="2"/>
</dbReference>
<dbReference type="PROSITE" id="PS51234">
    <property type="entry name" value="TSP3"/>
    <property type="match status" value="4"/>
</dbReference>
<dbReference type="InterPro" id="IPR049883">
    <property type="entry name" value="NOTCH1_EGF-like"/>
</dbReference>
<feature type="domain" description="EGF-like" evidence="13">
    <location>
        <begin position="239"/>
        <end position="280"/>
    </location>
</feature>
<dbReference type="SUPFAM" id="SSF103647">
    <property type="entry name" value="TSP type-3 repeat"/>
    <property type="match status" value="3"/>
</dbReference>
<keyword evidence="16" id="KW-1185">Reference proteome</keyword>
<dbReference type="InterPro" id="IPR008859">
    <property type="entry name" value="Thrombospondin_C"/>
</dbReference>
<evidence type="ECO:0000256" key="3">
    <source>
        <dbReference type="ARBA" id="ARBA00022729"/>
    </source>
</evidence>
<evidence type="ECO:0000256" key="12">
    <source>
        <dbReference type="SAM" id="SignalP"/>
    </source>
</evidence>
<evidence type="ECO:0000256" key="6">
    <source>
        <dbReference type="ARBA" id="ARBA00022889"/>
    </source>
</evidence>
<evidence type="ECO:0000259" key="14">
    <source>
        <dbReference type="PROSITE" id="PS51236"/>
    </source>
</evidence>
<comment type="caution">
    <text evidence="9">Lacks conserved residue(s) required for the propagation of feature annotation.</text>
</comment>
<protein>
    <submittedName>
        <fullName evidence="15">Uncharacterized protein</fullName>
    </submittedName>
</protein>
<keyword evidence="7" id="KW-1015">Disulfide bond</keyword>
<keyword evidence="5 10" id="KW-0106">Calcium</keyword>
<dbReference type="Proteomes" id="UP001642520">
    <property type="component" value="Unassembled WGS sequence"/>
</dbReference>
<dbReference type="InterPro" id="IPR028974">
    <property type="entry name" value="TSP_type-3_rpt"/>
</dbReference>
<dbReference type="Pfam" id="PF05735">
    <property type="entry name" value="TSP_C"/>
    <property type="match status" value="1"/>
</dbReference>
<evidence type="ECO:0000256" key="2">
    <source>
        <dbReference type="ARBA" id="ARBA00022536"/>
    </source>
</evidence>
<keyword evidence="2 9" id="KW-0245">EGF-like domain</keyword>
<evidence type="ECO:0000256" key="11">
    <source>
        <dbReference type="SAM" id="MobiDB-lite"/>
    </source>
</evidence>
<dbReference type="InterPro" id="IPR018097">
    <property type="entry name" value="EGF_Ca-bd_CS"/>
</dbReference>
<evidence type="ECO:0000256" key="5">
    <source>
        <dbReference type="ARBA" id="ARBA00022837"/>
    </source>
</evidence>
<evidence type="ECO:0000256" key="10">
    <source>
        <dbReference type="PROSITE-ProRule" id="PRU00634"/>
    </source>
</evidence>
<feature type="repeat" description="TSP type-3" evidence="10">
    <location>
        <begin position="432"/>
        <end position="469"/>
    </location>
</feature>
<dbReference type="Pfam" id="PF07645">
    <property type="entry name" value="EGF_CA"/>
    <property type="match status" value="2"/>
</dbReference>
<feature type="region of interest" description="Disordered" evidence="11">
    <location>
        <begin position="431"/>
        <end position="495"/>
    </location>
</feature>
<feature type="domain" description="EGF-like" evidence="13">
    <location>
        <begin position="139"/>
        <end position="177"/>
    </location>
</feature>
<organism evidence="15 16">
    <name type="scientific">Xylocopa violacea</name>
    <name type="common">Violet carpenter bee</name>
    <name type="synonym">Apis violacea</name>
    <dbReference type="NCBI Taxonomy" id="135666"/>
    <lineage>
        <taxon>Eukaryota</taxon>
        <taxon>Metazoa</taxon>
        <taxon>Ecdysozoa</taxon>
        <taxon>Arthropoda</taxon>
        <taxon>Hexapoda</taxon>
        <taxon>Insecta</taxon>
        <taxon>Pterygota</taxon>
        <taxon>Neoptera</taxon>
        <taxon>Endopterygota</taxon>
        <taxon>Hymenoptera</taxon>
        <taxon>Apocrita</taxon>
        <taxon>Aculeata</taxon>
        <taxon>Apoidea</taxon>
        <taxon>Anthophila</taxon>
        <taxon>Apidae</taxon>
        <taxon>Xylocopa</taxon>
        <taxon>Xylocopa</taxon>
    </lineage>
</organism>
<comment type="caution">
    <text evidence="15">The sequence shown here is derived from an EMBL/GenBank/DDBJ whole genome shotgun (WGS) entry which is preliminary data.</text>
</comment>
<dbReference type="SUPFAM" id="SSF49899">
    <property type="entry name" value="Concanavalin A-like lectins/glucanases"/>
    <property type="match status" value="1"/>
</dbReference>